<organism evidence="2 3">
    <name type="scientific">Arthrobotrys conoides</name>
    <dbReference type="NCBI Taxonomy" id="74498"/>
    <lineage>
        <taxon>Eukaryota</taxon>
        <taxon>Fungi</taxon>
        <taxon>Dikarya</taxon>
        <taxon>Ascomycota</taxon>
        <taxon>Pezizomycotina</taxon>
        <taxon>Orbiliomycetes</taxon>
        <taxon>Orbiliales</taxon>
        <taxon>Orbiliaceae</taxon>
        <taxon>Arthrobotrys</taxon>
    </lineage>
</organism>
<protein>
    <submittedName>
        <fullName evidence="2">Uncharacterized protein</fullName>
    </submittedName>
</protein>
<accession>A0AAN8NKC6</accession>
<evidence type="ECO:0000256" key="1">
    <source>
        <dbReference type="SAM" id="MobiDB-lite"/>
    </source>
</evidence>
<dbReference type="InterPro" id="IPR021476">
    <property type="entry name" value="Egh16-like"/>
</dbReference>
<dbReference type="Proteomes" id="UP001307849">
    <property type="component" value="Unassembled WGS sequence"/>
</dbReference>
<keyword evidence="3" id="KW-1185">Reference proteome</keyword>
<dbReference type="EMBL" id="JAVHJM010000006">
    <property type="protein sequence ID" value="KAK6512944.1"/>
    <property type="molecule type" value="Genomic_DNA"/>
</dbReference>
<dbReference type="Pfam" id="PF11327">
    <property type="entry name" value="Egh16-like"/>
    <property type="match status" value="1"/>
</dbReference>
<dbReference type="PANTHER" id="PTHR34618">
    <property type="entry name" value="SURFACE PROTEIN MAS1, PUTATIVE-RELATED"/>
    <property type="match status" value="1"/>
</dbReference>
<dbReference type="PANTHER" id="PTHR34618:SF1">
    <property type="entry name" value="SECRETED PROTEIN"/>
    <property type="match status" value="1"/>
</dbReference>
<sequence>MIDYNGNGQKWTTENLLVTTNCQGNAESIRPWGSPAPCELEVQLPANLNGIGKCMAQRICILRFQNHAQNGSFGGCIPLQQLEPVAKQAVQKKPVPVPVVKPVKPVVLPPQPVSITKNNAATIIKVEISIKTVIVQTEVLPTKKLTEIGKPIWPTARPPANKKPTKEELEVGLGGEDYDDDVIEKLKNIPITDEEKEKLKSQVGQENKSPIRTNTTIKNKA</sequence>
<evidence type="ECO:0000313" key="2">
    <source>
        <dbReference type="EMBL" id="KAK6512944.1"/>
    </source>
</evidence>
<reference evidence="2 3" key="1">
    <citation type="submission" date="2019-10" db="EMBL/GenBank/DDBJ databases">
        <authorList>
            <person name="Palmer J.M."/>
        </authorList>
    </citation>
    <scope>NUCLEOTIDE SEQUENCE [LARGE SCALE GENOMIC DNA]</scope>
    <source>
        <strain evidence="2 3">TWF506</strain>
    </source>
</reference>
<gene>
    <name evidence="2" type="ORF">TWF506_009106</name>
</gene>
<name>A0AAN8NKC6_9PEZI</name>
<feature type="region of interest" description="Disordered" evidence="1">
    <location>
        <begin position="155"/>
        <end position="174"/>
    </location>
</feature>
<evidence type="ECO:0000313" key="3">
    <source>
        <dbReference type="Proteomes" id="UP001307849"/>
    </source>
</evidence>
<proteinExistence type="predicted"/>
<dbReference type="AlphaFoldDB" id="A0AAN8NKC6"/>
<comment type="caution">
    <text evidence="2">The sequence shown here is derived from an EMBL/GenBank/DDBJ whole genome shotgun (WGS) entry which is preliminary data.</text>
</comment>
<feature type="region of interest" description="Disordered" evidence="1">
    <location>
        <begin position="197"/>
        <end position="221"/>
    </location>
</feature>
<feature type="compositionally biased region" description="Polar residues" evidence="1">
    <location>
        <begin position="202"/>
        <end position="221"/>
    </location>
</feature>